<dbReference type="AlphaFoldDB" id="A0A7X1E9C1"/>
<name>A0A7X1E9C1_9BACT</name>
<dbReference type="PROSITE" id="PS00018">
    <property type="entry name" value="EF_HAND_1"/>
    <property type="match status" value="1"/>
</dbReference>
<keyword evidence="2" id="KW-1185">Reference proteome</keyword>
<gene>
    <name evidence="1" type="ORF">H5P27_13450</name>
</gene>
<protein>
    <recommendedName>
        <fullName evidence="3">EF-hand domain-containing protein</fullName>
    </recommendedName>
</protein>
<dbReference type="RefSeq" id="WP_185660916.1">
    <property type="nucleotide sequence ID" value="NZ_CAWPOO010000012.1"/>
</dbReference>
<proteinExistence type="predicted"/>
<dbReference type="InterPro" id="IPR018247">
    <property type="entry name" value="EF_Hand_1_Ca_BS"/>
</dbReference>
<comment type="caution">
    <text evidence="1">The sequence shown here is derived from an EMBL/GenBank/DDBJ whole genome shotgun (WGS) entry which is preliminary data.</text>
</comment>
<accession>A0A7X1E9C1</accession>
<sequence length="183" mass="20203">MDFQVKAVVSSFLITCASSPLSAHPHNIMYQQANLTLSRNVITVEIAIVPSTEIGNQMSKDLDLDHNGFLGQNEMQSFAQALLDQTELAIDGVSIKLDASSISYPQGQASEQGLTHISIKSNASGSFDPQTSKEIHFAISYDRYSPEWFVQPWLTKDLLPKEKNPKIVRSPNNRAVSITLPNE</sequence>
<evidence type="ECO:0008006" key="3">
    <source>
        <dbReference type="Google" id="ProtNLM"/>
    </source>
</evidence>
<evidence type="ECO:0000313" key="2">
    <source>
        <dbReference type="Proteomes" id="UP000526501"/>
    </source>
</evidence>
<dbReference type="Proteomes" id="UP000526501">
    <property type="component" value="Unassembled WGS sequence"/>
</dbReference>
<reference evidence="1 2" key="1">
    <citation type="submission" date="2020-07" db="EMBL/GenBank/DDBJ databases">
        <authorList>
            <person name="Feng X."/>
        </authorList>
    </citation>
    <scope>NUCLEOTIDE SEQUENCE [LARGE SCALE GENOMIC DNA]</scope>
    <source>
        <strain evidence="1 2">JCM23202</strain>
    </source>
</reference>
<dbReference type="EMBL" id="JACHVC010000012">
    <property type="protein sequence ID" value="MBC2607053.1"/>
    <property type="molecule type" value="Genomic_DNA"/>
</dbReference>
<evidence type="ECO:0000313" key="1">
    <source>
        <dbReference type="EMBL" id="MBC2607053.1"/>
    </source>
</evidence>
<organism evidence="1 2">
    <name type="scientific">Pelagicoccus albus</name>
    <dbReference type="NCBI Taxonomy" id="415222"/>
    <lineage>
        <taxon>Bacteria</taxon>
        <taxon>Pseudomonadati</taxon>
        <taxon>Verrucomicrobiota</taxon>
        <taxon>Opitutia</taxon>
        <taxon>Puniceicoccales</taxon>
        <taxon>Pelagicoccaceae</taxon>
        <taxon>Pelagicoccus</taxon>
    </lineage>
</organism>